<name>A0A5J6X1H7_9GAMM</name>
<organism evidence="2 3">
    <name type="scientific">Aeromonas simiae</name>
    <dbReference type="NCBI Taxonomy" id="218936"/>
    <lineage>
        <taxon>Bacteria</taxon>
        <taxon>Pseudomonadati</taxon>
        <taxon>Pseudomonadota</taxon>
        <taxon>Gammaproteobacteria</taxon>
        <taxon>Aeromonadales</taxon>
        <taxon>Aeromonadaceae</taxon>
        <taxon>Aeromonas</taxon>
    </lineage>
</organism>
<feature type="domain" description="N-acetyltransferase" evidence="1">
    <location>
        <begin position="1"/>
        <end position="144"/>
    </location>
</feature>
<proteinExistence type="predicted"/>
<reference evidence="2 3" key="1">
    <citation type="submission" date="2019-05" db="EMBL/GenBank/DDBJ databases">
        <title>OXA-830, a novel chromosomally encoded expanded-spectrum class D beta-lactamase in Aeromonas simiae.</title>
        <authorList>
            <person name="Zhou W."/>
            <person name="Chen Q."/>
        </authorList>
    </citation>
    <scope>NUCLEOTIDE SEQUENCE [LARGE SCALE GENOMIC DNA]</scope>
    <source>
        <strain evidence="2 3">A6</strain>
    </source>
</reference>
<dbReference type="GO" id="GO:0016747">
    <property type="term" value="F:acyltransferase activity, transferring groups other than amino-acyl groups"/>
    <property type="evidence" value="ECO:0007669"/>
    <property type="project" value="InterPro"/>
</dbReference>
<evidence type="ECO:0000313" key="3">
    <source>
        <dbReference type="Proteomes" id="UP000594034"/>
    </source>
</evidence>
<keyword evidence="2" id="KW-0808">Transferase</keyword>
<dbReference type="KEGG" id="asim:FE240_06460"/>
<dbReference type="PROSITE" id="PS51186">
    <property type="entry name" value="GNAT"/>
    <property type="match status" value="1"/>
</dbReference>
<evidence type="ECO:0000313" key="2">
    <source>
        <dbReference type="EMBL" id="QFI56640.1"/>
    </source>
</evidence>
<dbReference type="InterPro" id="IPR000182">
    <property type="entry name" value="GNAT_dom"/>
</dbReference>
<sequence>MEPADYAELATLFAGTIRQHGPEHYTPAQVEAWAAGAHHSHFVQELAFSHGWVAWHGEQRVGFVTLDDSGHLGLLYVAAGKVRGGIGQALLEQAMLQARELGMSRLEVEASVFSLGLFLKLGFTLIGVERVERGGVAFERHRLERLL</sequence>
<gene>
    <name evidence="2" type="ORF">FE240_06460</name>
</gene>
<evidence type="ECO:0000259" key="1">
    <source>
        <dbReference type="PROSITE" id="PS51186"/>
    </source>
</evidence>
<dbReference type="InterPro" id="IPR052564">
    <property type="entry name" value="N-acetyltrans/Recomb-assoc"/>
</dbReference>
<accession>A0A5J6X1H7</accession>
<keyword evidence="3" id="KW-1185">Reference proteome</keyword>
<dbReference type="Gene3D" id="3.40.630.30">
    <property type="match status" value="1"/>
</dbReference>
<dbReference type="PANTHER" id="PTHR43451">
    <property type="entry name" value="ACETYLTRANSFERASE (GNAT) FAMILY PROTEIN"/>
    <property type="match status" value="1"/>
</dbReference>
<protein>
    <submittedName>
        <fullName evidence="2">GNAT family N-acetyltransferase</fullName>
    </submittedName>
</protein>
<dbReference type="CDD" id="cd04301">
    <property type="entry name" value="NAT_SF"/>
    <property type="match status" value="1"/>
</dbReference>
<dbReference type="Pfam" id="PF13673">
    <property type="entry name" value="Acetyltransf_10"/>
    <property type="match status" value="1"/>
</dbReference>
<dbReference type="SUPFAM" id="SSF55729">
    <property type="entry name" value="Acyl-CoA N-acyltransferases (Nat)"/>
    <property type="match status" value="1"/>
</dbReference>
<dbReference type="InterPro" id="IPR016181">
    <property type="entry name" value="Acyl_CoA_acyltransferase"/>
</dbReference>
<dbReference type="Proteomes" id="UP000594034">
    <property type="component" value="Chromosome"/>
</dbReference>
<dbReference type="EMBL" id="CP040449">
    <property type="protein sequence ID" value="QFI56640.1"/>
    <property type="molecule type" value="Genomic_DNA"/>
</dbReference>
<dbReference type="AlphaFoldDB" id="A0A5J6X1H7"/>
<dbReference type="PANTHER" id="PTHR43451:SF1">
    <property type="entry name" value="ACETYLTRANSFERASE"/>
    <property type="match status" value="1"/>
</dbReference>